<sequence>MGEICGVCAQNESKYKCPSCQLRYCSIACFKQHKETHANDPPKQQPTQSTQPTQPAPSNSSQAPAPRSALPGSSKKTDFAGFESDPELLRLLYRYPNLRIQLQSVYGLTLEPTPQEQRSFSSRGRGRGRGRGGFHHQSHWSQAKGDKEAIESFKNMRNAEGDDQALAEFVKLLKMRFAPDTDDNAP</sequence>
<dbReference type="GO" id="GO:0000463">
    <property type="term" value="P:maturation of LSU-rRNA from tricistronic rRNA transcript (SSU-rRNA, 5.8S rRNA, LSU-rRNA)"/>
    <property type="evidence" value="ECO:0007669"/>
    <property type="project" value="TreeGrafter"/>
</dbReference>
<dbReference type="GeneID" id="63916045"/>
<dbReference type="Gene3D" id="3.30.60.190">
    <property type="match status" value="1"/>
</dbReference>
<dbReference type="PROSITE" id="PS50157">
    <property type="entry name" value="ZINC_FINGER_C2H2_2"/>
    <property type="match status" value="1"/>
</dbReference>
<dbReference type="STRING" id="1043003.A0A074VSG4"/>
<protein>
    <recommendedName>
        <fullName evidence="10">HIT-type domain-containing protein</fullName>
    </recommendedName>
</protein>
<dbReference type="Proteomes" id="UP000030672">
    <property type="component" value="Unassembled WGS sequence"/>
</dbReference>
<dbReference type="GO" id="GO:0000492">
    <property type="term" value="P:box C/D snoRNP assembly"/>
    <property type="evidence" value="ECO:0007669"/>
    <property type="project" value="TreeGrafter"/>
</dbReference>
<evidence type="ECO:0008006" key="10">
    <source>
        <dbReference type="Google" id="ProtNLM"/>
    </source>
</evidence>
<dbReference type="HOGENOM" id="CLU_063513_2_1_1"/>
<keyword evidence="2 4" id="KW-0863">Zinc-finger</keyword>
<dbReference type="PROSITE" id="PS51083">
    <property type="entry name" value="ZF_HIT"/>
    <property type="match status" value="1"/>
</dbReference>
<feature type="compositionally biased region" description="Low complexity" evidence="5">
    <location>
        <begin position="41"/>
        <end position="66"/>
    </location>
</feature>
<dbReference type="EMBL" id="KL584842">
    <property type="protein sequence ID" value="KEQ60622.1"/>
    <property type="molecule type" value="Genomic_DNA"/>
</dbReference>
<evidence type="ECO:0000256" key="1">
    <source>
        <dbReference type="ARBA" id="ARBA00022723"/>
    </source>
</evidence>
<dbReference type="GO" id="GO:0048254">
    <property type="term" value="P:snoRNA localization"/>
    <property type="evidence" value="ECO:0007669"/>
    <property type="project" value="TreeGrafter"/>
</dbReference>
<dbReference type="GO" id="GO:0005634">
    <property type="term" value="C:nucleus"/>
    <property type="evidence" value="ECO:0007669"/>
    <property type="project" value="TreeGrafter"/>
</dbReference>
<keyword evidence="9" id="KW-1185">Reference proteome</keyword>
<name>A0A074VSG4_AURM1</name>
<dbReference type="CDD" id="cd23024">
    <property type="entry name" value="zf-HIT_ZNHIT2-3"/>
    <property type="match status" value="1"/>
</dbReference>
<proteinExistence type="predicted"/>
<feature type="domain" description="C2H2-type" evidence="6">
    <location>
        <begin position="15"/>
        <end position="42"/>
    </location>
</feature>
<feature type="compositionally biased region" description="Basic residues" evidence="5">
    <location>
        <begin position="124"/>
        <end position="138"/>
    </location>
</feature>
<dbReference type="InterPro" id="IPR007529">
    <property type="entry name" value="Znf_HIT"/>
</dbReference>
<accession>A0A074VSG4</accession>
<dbReference type="AlphaFoldDB" id="A0A074VSG4"/>
<feature type="region of interest" description="Disordered" evidence="5">
    <location>
        <begin position="112"/>
        <end position="156"/>
    </location>
</feature>
<dbReference type="PANTHER" id="PTHR13483">
    <property type="entry name" value="BOX C_D SNORNA PROTEIN 1-RELATED"/>
    <property type="match status" value="1"/>
</dbReference>
<evidence type="ECO:0000256" key="4">
    <source>
        <dbReference type="PROSITE-ProRule" id="PRU00453"/>
    </source>
</evidence>
<dbReference type="GO" id="GO:0070761">
    <property type="term" value="C:pre-snoRNP complex"/>
    <property type="evidence" value="ECO:0007669"/>
    <property type="project" value="TreeGrafter"/>
</dbReference>
<evidence type="ECO:0000256" key="3">
    <source>
        <dbReference type="ARBA" id="ARBA00022833"/>
    </source>
</evidence>
<keyword evidence="3" id="KW-0862">Zinc</keyword>
<gene>
    <name evidence="8" type="ORF">M437DRAFT_54349</name>
</gene>
<organism evidence="8 9">
    <name type="scientific">Aureobasidium melanogenum (strain CBS 110374)</name>
    <name type="common">Aureobasidium pullulans var. melanogenum</name>
    <dbReference type="NCBI Taxonomy" id="1043003"/>
    <lineage>
        <taxon>Eukaryota</taxon>
        <taxon>Fungi</taxon>
        <taxon>Dikarya</taxon>
        <taxon>Ascomycota</taxon>
        <taxon>Pezizomycotina</taxon>
        <taxon>Dothideomycetes</taxon>
        <taxon>Dothideomycetidae</taxon>
        <taxon>Dothideales</taxon>
        <taxon>Saccotheciaceae</taxon>
        <taxon>Aureobasidium</taxon>
    </lineage>
</organism>
<evidence type="ECO:0000256" key="5">
    <source>
        <dbReference type="SAM" id="MobiDB-lite"/>
    </source>
</evidence>
<evidence type="ECO:0000256" key="2">
    <source>
        <dbReference type="ARBA" id="ARBA00022771"/>
    </source>
</evidence>
<evidence type="ECO:0000313" key="9">
    <source>
        <dbReference type="Proteomes" id="UP000030672"/>
    </source>
</evidence>
<dbReference type="Pfam" id="PF04438">
    <property type="entry name" value="zf-HIT"/>
    <property type="match status" value="1"/>
</dbReference>
<feature type="domain" description="HIT-type" evidence="7">
    <location>
        <begin position="5"/>
        <end position="38"/>
    </location>
</feature>
<dbReference type="InterPro" id="IPR051639">
    <property type="entry name" value="BCD1"/>
</dbReference>
<dbReference type="GO" id="GO:0008270">
    <property type="term" value="F:zinc ion binding"/>
    <property type="evidence" value="ECO:0007669"/>
    <property type="project" value="UniProtKB-UniRule"/>
</dbReference>
<evidence type="ECO:0000259" key="6">
    <source>
        <dbReference type="PROSITE" id="PS50157"/>
    </source>
</evidence>
<dbReference type="InterPro" id="IPR013087">
    <property type="entry name" value="Znf_C2H2_type"/>
</dbReference>
<dbReference type="PROSITE" id="PS00028">
    <property type="entry name" value="ZINC_FINGER_C2H2_1"/>
    <property type="match status" value="1"/>
</dbReference>
<evidence type="ECO:0000313" key="8">
    <source>
        <dbReference type="EMBL" id="KEQ60622.1"/>
    </source>
</evidence>
<reference evidence="8 9" key="1">
    <citation type="journal article" date="2014" name="BMC Genomics">
        <title>Genome sequencing of four Aureobasidium pullulans varieties: biotechnological potential, stress tolerance, and description of new species.</title>
        <authorList>
            <person name="Gostin Ar C."/>
            <person name="Ohm R.A."/>
            <person name="Kogej T."/>
            <person name="Sonjak S."/>
            <person name="Turk M."/>
            <person name="Zajc J."/>
            <person name="Zalar P."/>
            <person name="Grube M."/>
            <person name="Sun H."/>
            <person name="Han J."/>
            <person name="Sharma A."/>
            <person name="Chiniquy J."/>
            <person name="Ngan C.Y."/>
            <person name="Lipzen A."/>
            <person name="Barry K."/>
            <person name="Grigoriev I.V."/>
            <person name="Gunde-Cimerman N."/>
        </authorList>
    </citation>
    <scope>NUCLEOTIDE SEQUENCE [LARGE SCALE GENOMIC DNA]</scope>
    <source>
        <strain evidence="8 9">CBS 110374</strain>
    </source>
</reference>
<feature type="region of interest" description="Disordered" evidence="5">
    <location>
        <begin position="35"/>
        <end position="81"/>
    </location>
</feature>
<evidence type="ECO:0000259" key="7">
    <source>
        <dbReference type="PROSITE" id="PS51083"/>
    </source>
</evidence>
<dbReference type="RefSeq" id="XP_040877645.1">
    <property type="nucleotide sequence ID" value="XM_041022672.1"/>
</dbReference>
<keyword evidence="1" id="KW-0479">Metal-binding</keyword>
<dbReference type="SUPFAM" id="SSF144232">
    <property type="entry name" value="HIT/MYND zinc finger-like"/>
    <property type="match status" value="1"/>
</dbReference>